<dbReference type="PROSITE" id="PS51918">
    <property type="entry name" value="RADICAL_SAM"/>
    <property type="match status" value="1"/>
</dbReference>
<accession>A0A514CKJ5</accession>
<proteinExistence type="predicted"/>
<feature type="domain" description="Radical SAM core" evidence="4">
    <location>
        <begin position="60"/>
        <end position="297"/>
    </location>
</feature>
<dbReference type="Pfam" id="PF04055">
    <property type="entry name" value="Radical_SAM"/>
    <property type="match status" value="1"/>
</dbReference>
<protein>
    <submittedName>
        <fullName evidence="5">PA0069 family radical SAM protein</fullName>
    </submittedName>
</protein>
<reference evidence="5 6" key="1">
    <citation type="submission" date="2019-06" db="EMBL/GenBank/DDBJ databases">
        <title>Echinicola alkalisoli sp. nov. isolated from saline soil.</title>
        <authorList>
            <person name="Sun J.-Q."/>
            <person name="Xu L."/>
        </authorList>
    </citation>
    <scope>NUCLEOTIDE SEQUENCE [LARGE SCALE GENOMIC DNA]</scope>
    <source>
        <strain evidence="5 6">LN3S3</strain>
    </source>
</reference>
<dbReference type="SFLD" id="SFLDG01084">
    <property type="entry name" value="Uncharacterised_Radical_SAM_Su"/>
    <property type="match status" value="1"/>
</dbReference>
<dbReference type="RefSeq" id="WP_141615573.1">
    <property type="nucleotide sequence ID" value="NZ_CP041253.1"/>
</dbReference>
<evidence type="ECO:0000259" key="4">
    <source>
        <dbReference type="PROSITE" id="PS51918"/>
    </source>
</evidence>
<evidence type="ECO:0000256" key="1">
    <source>
        <dbReference type="ARBA" id="ARBA00022723"/>
    </source>
</evidence>
<dbReference type="GO" id="GO:0051536">
    <property type="term" value="F:iron-sulfur cluster binding"/>
    <property type="evidence" value="ECO:0007669"/>
    <property type="project" value="UniProtKB-KW"/>
</dbReference>
<dbReference type="CDD" id="cd01335">
    <property type="entry name" value="Radical_SAM"/>
    <property type="match status" value="1"/>
</dbReference>
<evidence type="ECO:0000256" key="2">
    <source>
        <dbReference type="ARBA" id="ARBA00023004"/>
    </source>
</evidence>
<dbReference type="InterPro" id="IPR058240">
    <property type="entry name" value="rSAM_sf"/>
</dbReference>
<keyword evidence="1" id="KW-0479">Metal-binding</keyword>
<evidence type="ECO:0000256" key="3">
    <source>
        <dbReference type="ARBA" id="ARBA00023014"/>
    </source>
</evidence>
<dbReference type="NCBIfam" id="NF033668">
    <property type="entry name" value="rSAM_PA0069"/>
    <property type="match status" value="1"/>
</dbReference>
<keyword evidence="3" id="KW-0411">Iron-sulfur</keyword>
<dbReference type="PANTHER" id="PTHR43432:SF3">
    <property type="entry name" value="SLR0285 PROTEIN"/>
    <property type="match status" value="1"/>
</dbReference>
<dbReference type="EMBL" id="CP041253">
    <property type="protein sequence ID" value="QDH80339.1"/>
    <property type="molecule type" value="Genomic_DNA"/>
</dbReference>
<sequence>MSDEVFKGRGSKIAPHNPYLKRKEVAEHLEGLDEEKYTEKPVTKFYQEHAKKGLSTNDSPDLPLNYSVNPYQGCEHGCIYCYARNSHQYWGFDAGLGFETNIIVKQDIDEVLKKQFKAKNYRPQTIMLSGNTDCYQPAEKKYQLTRKILQLCLEVSHPVSVITKNSLIQRDADIIMALARKRLIHVYFSINHLDSRLKASLEPRTATGKKKIALIRQFTQLGIPCGVMVAPIIPALNNQDITEIIQKCAEAGALAAGYTVVRLNGNVREVFKAWIHETYPDRADKVLHQIEQLHGGKLNDTEWGRRIKGNGPLATVIDQIFSSAKAKYLGGRSMPELDFSAFNANGQLKLFK</sequence>
<dbReference type="AlphaFoldDB" id="A0A514CKJ5"/>
<keyword evidence="2" id="KW-0408">Iron</keyword>
<evidence type="ECO:0000313" key="5">
    <source>
        <dbReference type="EMBL" id="QDH80339.1"/>
    </source>
</evidence>
<gene>
    <name evidence="5" type="ORF">FKX85_15355</name>
</gene>
<dbReference type="GO" id="GO:0003824">
    <property type="term" value="F:catalytic activity"/>
    <property type="evidence" value="ECO:0007669"/>
    <property type="project" value="InterPro"/>
</dbReference>
<dbReference type="SUPFAM" id="SSF102114">
    <property type="entry name" value="Radical SAM enzymes"/>
    <property type="match status" value="1"/>
</dbReference>
<dbReference type="InterPro" id="IPR007197">
    <property type="entry name" value="rSAM"/>
</dbReference>
<dbReference type="Gene3D" id="3.80.30.30">
    <property type="match status" value="1"/>
</dbReference>
<evidence type="ECO:0000313" key="6">
    <source>
        <dbReference type="Proteomes" id="UP000316614"/>
    </source>
</evidence>
<dbReference type="OrthoDB" id="9785699at2"/>
<dbReference type="Proteomes" id="UP000316614">
    <property type="component" value="Chromosome"/>
</dbReference>
<dbReference type="GO" id="GO:0046872">
    <property type="term" value="F:metal ion binding"/>
    <property type="evidence" value="ECO:0007669"/>
    <property type="project" value="UniProtKB-KW"/>
</dbReference>
<name>A0A514CKJ5_9BACT</name>
<organism evidence="5 6">
    <name type="scientific">Echinicola soli</name>
    <dbReference type="NCBI Taxonomy" id="2591634"/>
    <lineage>
        <taxon>Bacteria</taxon>
        <taxon>Pseudomonadati</taxon>
        <taxon>Bacteroidota</taxon>
        <taxon>Cytophagia</taxon>
        <taxon>Cytophagales</taxon>
        <taxon>Cyclobacteriaceae</taxon>
        <taxon>Echinicola</taxon>
    </lineage>
</organism>
<keyword evidence="6" id="KW-1185">Reference proteome</keyword>
<dbReference type="InterPro" id="IPR040086">
    <property type="entry name" value="MJ0683-like"/>
</dbReference>
<dbReference type="KEGG" id="echi:FKX85_15355"/>
<dbReference type="SFLD" id="SFLDS00029">
    <property type="entry name" value="Radical_SAM"/>
    <property type="match status" value="1"/>
</dbReference>
<dbReference type="PANTHER" id="PTHR43432">
    <property type="entry name" value="SLR0285 PROTEIN"/>
    <property type="match status" value="1"/>
</dbReference>